<dbReference type="HOGENOM" id="CLU_051064_1_2_1"/>
<dbReference type="InterPro" id="IPR013319">
    <property type="entry name" value="GH11/12"/>
</dbReference>
<organism evidence="3 4">
    <name type="scientific">Hebeloma cylindrosporum</name>
    <dbReference type="NCBI Taxonomy" id="76867"/>
    <lineage>
        <taxon>Eukaryota</taxon>
        <taxon>Fungi</taxon>
        <taxon>Dikarya</taxon>
        <taxon>Basidiomycota</taxon>
        <taxon>Agaricomycotina</taxon>
        <taxon>Agaricomycetes</taxon>
        <taxon>Agaricomycetidae</taxon>
        <taxon>Agaricales</taxon>
        <taxon>Agaricineae</taxon>
        <taxon>Hymenogastraceae</taxon>
        <taxon>Hebeloma</taxon>
    </lineage>
</organism>
<evidence type="ECO:0000313" key="3">
    <source>
        <dbReference type="EMBL" id="KIM49677.1"/>
    </source>
</evidence>
<feature type="non-terminal residue" evidence="3">
    <location>
        <position position="1"/>
    </location>
</feature>
<keyword evidence="2" id="KW-0119">Carbohydrate metabolism</keyword>
<evidence type="ECO:0000256" key="1">
    <source>
        <dbReference type="ARBA" id="ARBA00005519"/>
    </source>
</evidence>
<dbReference type="GO" id="GO:0008810">
    <property type="term" value="F:cellulase activity"/>
    <property type="evidence" value="ECO:0007669"/>
    <property type="project" value="InterPro"/>
</dbReference>
<keyword evidence="2" id="KW-0326">Glycosidase</keyword>
<accession>A0A0C2Z968</accession>
<dbReference type="STRING" id="686832.A0A0C2Z968"/>
<dbReference type="PANTHER" id="PTHR34002">
    <property type="entry name" value="BLR1656 PROTEIN"/>
    <property type="match status" value="1"/>
</dbReference>
<reference evidence="4" key="2">
    <citation type="submission" date="2015-01" db="EMBL/GenBank/DDBJ databases">
        <title>Evolutionary Origins and Diversification of the Mycorrhizal Mutualists.</title>
        <authorList>
            <consortium name="DOE Joint Genome Institute"/>
            <consortium name="Mycorrhizal Genomics Consortium"/>
            <person name="Kohler A."/>
            <person name="Kuo A."/>
            <person name="Nagy L.G."/>
            <person name="Floudas D."/>
            <person name="Copeland A."/>
            <person name="Barry K.W."/>
            <person name="Cichocki N."/>
            <person name="Veneault-Fourrey C."/>
            <person name="LaButti K."/>
            <person name="Lindquist E.A."/>
            <person name="Lipzen A."/>
            <person name="Lundell T."/>
            <person name="Morin E."/>
            <person name="Murat C."/>
            <person name="Riley R."/>
            <person name="Ohm R."/>
            <person name="Sun H."/>
            <person name="Tunlid A."/>
            <person name="Henrissat B."/>
            <person name="Grigoriev I.V."/>
            <person name="Hibbett D.S."/>
            <person name="Martin F."/>
        </authorList>
    </citation>
    <scope>NUCLEOTIDE SEQUENCE [LARGE SCALE GENOMIC DNA]</scope>
    <source>
        <strain evidence="4">h7</strain>
    </source>
</reference>
<keyword evidence="4" id="KW-1185">Reference proteome</keyword>
<name>A0A0C2Z968_HEBCY</name>
<keyword evidence="2 3" id="KW-0378">Hydrolase</keyword>
<sequence length="208" mass="22723">FMLQNNLWGRSAALAGGSQTSQITAVNGDKVAWQTSYEWAGGGFRHERRYANLDLRVGINKPLSSITSIPAAWNYTYAFASCDLVADVSFDLWLSNMANTAGATSSSTFEIMIWLSARGGAGPIGYQVDSKTINGVTWGVFKGTVSNWTVFSFVASDEITSFKQDLKPFFTYLINKQNVPSSHYLVQAQAGTEPFTGECFNSSPGCRY</sequence>
<dbReference type="Gene3D" id="2.60.120.180">
    <property type="match status" value="1"/>
</dbReference>
<dbReference type="SUPFAM" id="SSF49899">
    <property type="entry name" value="Concanavalin A-like lectins/glucanases"/>
    <property type="match status" value="1"/>
</dbReference>
<dbReference type="EMBL" id="KN831768">
    <property type="protein sequence ID" value="KIM49677.1"/>
    <property type="molecule type" value="Genomic_DNA"/>
</dbReference>
<dbReference type="InterPro" id="IPR002594">
    <property type="entry name" value="GH12"/>
</dbReference>
<reference evidence="3 4" key="1">
    <citation type="submission" date="2014-04" db="EMBL/GenBank/DDBJ databases">
        <authorList>
            <consortium name="DOE Joint Genome Institute"/>
            <person name="Kuo A."/>
            <person name="Gay G."/>
            <person name="Dore J."/>
            <person name="Kohler A."/>
            <person name="Nagy L.G."/>
            <person name="Floudas D."/>
            <person name="Copeland A."/>
            <person name="Barry K.W."/>
            <person name="Cichocki N."/>
            <person name="Veneault-Fourrey C."/>
            <person name="LaButti K."/>
            <person name="Lindquist E.A."/>
            <person name="Lipzen A."/>
            <person name="Lundell T."/>
            <person name="Morin E."/>
            <person name="Murat C."/>
            <person name="Sun H."/>
            <person name="Tunlid A."/>
            <person name="Henrissat B."/>
            <person name="Grigoriev I.V."/>
            <person name="Hibbett D.S."/>
            <person name="Martin F."/>
            <person name="Nordberg H.P."/>
            <person name="Cantor M.N."/>
            <person name="Hua S.X."/>
        </authorList>
    </citation>
    <scope>NUCLEOTIDE SEQUENCE [LARGE SCALE GENOMIC DNA]</scope>
    <source>
        <strain evidence="4">h7</strain>
    </source>
</reference>
<dbReference type="OrthoDB" id="89349at2759"/>
<proteinExistence type="inferred from homology"/>
<evidence type="ECO:0000256" key="2">
    <source>
        <dbReference type="RuleBase" id="RU361163"/>
    </source>
</evidence>
<gene>
    <name evidence="3" type="ORF">M413DRAFT_60312</name>
</gene>
<dbReference type="AlphaFoldDB" id="A0A0C2Z968"/>
<dbReference type="GO" id="GO:0000272">
    <property type="term" value="P:polysaccharide catabolic process"/>
    <property type="evidence" value="ECO:0007669"/>
    <property type="project" value="UniProtKB-KW"/>
</dbReference>
<dbReference type="PANTHER" id="PTHR34002:SF9">
    <property type="entry name" value="XYLOGLUCAN-SPECIFIC ENDO-BETA-1,4-GLUCANASE A"/>
    <property type="match status" value="1"/>
</dbReference>
<dbReference type="InterPro" id="IPR013320">
    <property type="entry name" value="ConA-like_dom_sf"/>
</dbReference>
<dbReference type="Proteomes" id="UP000053424">
    <property type="component" value="Unassembled WGS sequence"/>
</dbReference>
<evidence type="ECO:0000313" key="4">
    <source>
        <dbReference type="Proteomes" id="UP000053424"/>
    </source>
</evidence>
<protein>
    <submittedName>
        <fullName evidence="3">Glycoside hydrolase family 12 protein</fullName>
    </submittedName>
</protein>
<keyword evidence="2" id="KW-0624">Polysaccharide degradation</keyword>
<dbReference type="Pfam" id="PF01670">
    <property type="entry name" value="Glyco_hydro_12"/>
    <property type="match status" value="1"/>
</dbReference>
<comment type="similarity">
    <text evidence="1 2">Belongs to the glycosyl hydrolase 12 (cellulase H) family.</text>
</comment>